<dbReference type="Proteomes" id="UP001596312">
    <property type="component" value="Unassembled WGS sequence"/>
</dbReference>
<keyword evidence="3" id="KW-1185">Reference proteome</keyword>
<sequence length="61" mass="6637">MDRSLWTRFLVVVSLLITLGFAVSAMVTPPDPATQALVLPVILLVAIPLSYWVVYRGGLPV</sequence>
<dbReference type="AlphaFoldDB" id="A0ABD5UX66"/>
<feature type="transmembrane region" description="Helical" evidence="1">
    <location>
        <begin position="35"/>
        <end position="55"/>
    </location>
</feature>
<keyword evidence="1" id="KW-0812">Transmembrane</keyword>
<evidence type="ECO:0000256" key="1">
    <source>
        <dbReference type="SAM" id="Phobius"/>
    </source>
</evidence>
<dbReference type="EMBL" id="JBHSXQ010000001">
    <property type="protein sequence ID" value="MFC6903725.1"/>
    <property type="molecule type" value="Genomic_DNA"/>
</dbReference>
<name>A0ABD5UX66_9EURY</name>
<evidence type="ECO:0000313" key="3">
    <source>
        <dbReference type="Proteomes" id="UP001596312"/>
    </source>
</evidence>
<dbReference type="Pfam" id="PF24378">
    <property type="entry name" value="DUF7534"/>
    <property type="match status" value="1"/>
</dbReference>
<evidence type="ECO:0000313" key="2">
    <source>
        <dbReference type="EMBL" id="MFC6903725.1"/>
    </source>
</evidence>
<comment type="caution">
    <text evidence="2">The sequence shown here is derived from an EMBL/GenBank/DDBJ whole genome shotgun (WGS) entry which is preliminary data.</text>
</comment>
<protein>
    <submittedName>
        <fullName evidence="2">Uncharacterized protein</fullName>
    </submittedName>
</protein>
<dbReference type="InterPro" id="IPR055956">
    <property type="entry name" value="DUF7534"/>
</dbReference>
<dbReference type="RefSeq" id="WP_340602215.1">
    <property type="nucleotide sequence ID" value="NZ_JBBMXV010000001.1"/>
</dbReference>
<proteinExistence type="predicted"/>
<organism evidence="2 3">
    <name type="scientific">Halalkalicoccus tibetensis</name>
    <dbReference type="NCBI Taxonomy" id="175632"/>
    <lineage>
        <taxon>Archaea</taxon>
        <taxon>Methanobacteriati</taxon>
        <taxon>Methanobacteriota</taxon>
        <taxon>Stenosarchaea group</taxon>
        <taxon>Halobacteria</taxon>
        <taxon>Halobacteriales</taxon>
        <taxon>Halococcaceae</taxon>
        <taxon>Halalkalicoccus</taxon>
    </lineage>
</organism>
<gene>
    <name evidence="2" type="ORF">ACFQGH_00780</name>
</gene>
<reference evidence="2 3" key="1">
    <citation type="journal article" date="2019" name="Int. J. Syst. Evol. Microbiol.">
        <title>The Global Catalogue of Microorganisms (GCM) 10K type strain sequencing project: providing services to taxonomists for standard genome sequencing and annotation.</title>
        <authorList>
            <consortium name="The Broad Institute Genomics Platform"/>
            <consortium name="The Broad Institute Genome Sequencing Center for Infectious Disease"/>
            <person name="Wu L."/>
            <person name="Ma J."/>
        </authorList>
    </citation>
    <scope>NUCLEOTIDE SEQUENCE [LARGE SCALE GENOMIC DNA]</scope>
    <source>
        <strain evidence="2 3">CGMCC 1.3240</strain>
    </source>
</reference>
<keyword evidence="1" id="KW-1133">Transmembrane helix</keyword>
<accession>A0ABD5UX66</accession>
<keyword evidence="1" id="KW-0472">Membrane</keyword>